<dbReference type="KEGG" id="lsf:I8J32_004365"/>
<keyword evidence="2" id="KW-1185">Reference proteome</keyword>
<name>A0A974Y0R1_9GAMM</name>
<sequence>MTDPTSVLPNHAMSTGTISADELLHALARMDGAMAQVIRRAGEGCGPECERHLDSSSRGLRALLGPDCADVVVDVNEAARRVLTAADPTAPLLMLTMARQTLAAVVHRQAARATRKVA</sequence>
<proteinExistence type="predicted"/>
<organism evidence="1 2">
    <name type="scientific">Agrilutibacter solisilvae</name>
    <dbReference type="NCBI Taxonomy" id="2763317"/>
    <lineage>
        <taxon>Bacteria</taxon>
        <taxon>Pseudomonadati</taxon>
        <taxon>Pseudomonadota</taxon>
        <taxon>Gammaproteobacteria</taxon>
        <taxon>Lysobacterales</taxon>
        <taxon>Lysobacteraceae</taxon>
        <taxon>Agrilutibacter</taxon>
    </lineage>
</organism>
<dbReference type="EMBL" id="CP071518">
    <property type="protein sequence ID" value="QSX79138.1"/>
    <property type="molecule type" value="Genomic_DNA"/>
</dbReference>
<dbReference type="Proteomes" id="UP000639274">
    <property type="component" value="Chromosome"/>
</dbReference>
<evidence type="ECO:0000313" key="1">
    <source>
        <dbReference type="EMBL" id="QSX79138.1"/>
    </source>
</evidence>
<dbReference type="RefSeq" id="WP_207526783.1">
    <property type="nucleotide sequence ID" value="NZ_CP071518.1"/>
</dbReference>
<reference evidence="1 2" key="1">
    <citation type="submission" date="2021-03" db="EMBL/GenBank/DDBJ databases">
        <title>Lysobacter sp. nov. isolated from soil of gangwondo yeongwol, south Korea.</title>
        <authorList>
            <person name="Kim K.R."/>
            <person name="Kim K.H."/>
            <person name="Jeon C.O."/>
        </authorList>
    </citation>
    <scope>NUCLEOTIDE SEQUENCE [LARGE SCALE GENOMIC DNA]</scope>
    <source>
        <strain evidence="1 2">R19</strain>
    </source>
</reference>
<gene>
    <name evidence="1" type="ORF">I8J32_004365</name>
</gene>
<dbReference type="AlphaFoldDB" id="A0A974Y0R1"/>
<protein>
    <submittedName>
        <fullName evidence="1">Uncharacterized protein</fullName>
    </submittedName>
</protein>
<accession>A0A974Y0R1</accession>
<evidence type="ECO:0000313" key="2">
    <source>
        <dbReference type="Proteomes" id="UP000639274"/>
    </source>
</evidence>